<evidence type="ECO:0000313" key="2">
    <source>
        <dbReference type="Proteomes" id="UP000009100"/>
    </source>
</evidence>
<name>B7VTW0_VIBA3</name>
<dbReference type="Proteomes" id="UP000009100">
    <property type="component" value="Chromosome 2"/>
</dbReference>
<evidence type="ECO:0008006" key="3">
    <source>
        <dbReference type="Google" id="ProtNLM"/>
    </source>
</evidence>
<sequence length="3537" mass="379441">MFTKYTHKSTLGLIVTSLFLSACGGGEGGGDNIPPARNTGSISGNVYDAPVSGAKIEVFEYKDGNLGRKLASTTSDAFGDYKVEFESSSMPLFIVAKEGSYTDPLTKNTVSSSNGKTLRLEAMVNYKEGGDQSLMITPLTNIVSGLTKYKIGKGSSDSDAISESINSINDMYGFNVNETKPIDITKGGQSSFATSGHKYGALLTAYSSFSNDLIQKYGETQSDIYTSIHLADIQYRDVIADGLLDGQEISAVSGGVTPLTFGQQKVSSDIYTNDLAQHVLIVVNDLNLNVSGTDAGEYVEFSNKVNELGTSTGTEGVLPPRDETAIDTQAPTVSRTDSGVLAGVDRLDIKINDEIGVQGVSAYLEYQLNGEWSYGNKCDDKTTSGSDFCFIEFNDFQGGLRETSVKVRVDTKAIDNVEIDPKTDISNVTAARLVFYTTDVLGNELVKTRNSGHYVDFKWDNYAPVIEVTSSSSINNNTKEYVLKGIVKEGSQLVESVTVSFKGGLDEVVACGGYICEFSKEYSTSEFVTRTTFEIKASDSKGNIGKKIHEVARDDQVPAQVISYPENAPMNYVNVGVDGERVTKEDIYTQDTYTSESVNSTRDYLKIDYLYASKGILSSIPSVDFSNFNVNLLKENKIPYIRVRVSDGNGDIGLGASAEKLKLVVKYYVSQNNDNNYVLQKVTDTVASSANIPHESISDEDGHVNEVVYYVPFVKEILGDNFDSTSENASQKLVIQTIDESENESAEQDVYFRSSFDLPTMTIVTPFIGANVLLEGLNPKGEFTSLGRCTTIQHIESNGATKALDVAGCDTTTDVVNYDFMRVRLIGVDGNTQPYYYKWQKNPDSQSEKVDLNSTNLGAYFKLNGSKTLYITELSAYQTGLFDSQWNQVEAGNKTPEVASQILGDVQNALANGSNSFFGFDPTLVSYATNEMLKSSIPEKLSNNYIHRFLVEAIYDLTQKHNMLLSSSVDFASAIYDDLQYDGLANGIGSGGKKLVLDSYEFSSDSYRHDLAQSYYDIMTVKYGVEANFAQRYADHISMANPDLNNKSVIEGEGESIDKSPPKPSLNIENGRETWVGNKHYVAGVVDSRVVLEDPSGIVVKAGSQPSFSTMWYEKNKPNAGIPIDVNIQESGSGDNYKKEYLFTLNTESSDLKGMVEFALITSAMDEHQNSYGYNGHAPHTVRLYIDNEFPLATYISPSDGNGQPIDESVYLNTNYVQELTFKIDDIVGDKLNMRGLTFYNSATGVTHDYDASTHFSSNTEKYFKVKLCAGSKCSSEGNIISPEDGSWAVYVNAEDNLSNKVNRQTTNAPKFNVLLDSKGPVVNGAKTASHLGGNSSWVPDITWSLSPGSLVEVDMKRESGRRFTLKHYETEPAASAEPYLLGTQPNVEVRLVADAFKYNEKNLFYVTATDSSYPSGTNSGEFEFQVDNKGPVIELAEPWVVDNNSGESYVLGSNFTVKLNSISDDSDVSKVELWQQGQGAAIRSIVPKNPAQPFDIEITENLSLNIVIGDDKKANLYLKTVDEYGFESETEIRTVLLDREGPSLKLNGFDPESFYLGNYVFNLSAQDLNDRGTPSSEGVNKETLEYWTFKENPSDASTLVGDEMKIPLGGVNDGDSAIRTIRLGGSDIRGNTTTVDYAVKVQNSMPFIHPVLFTYEDDGKPVPSVGGQIQITRSEPVIISIAAEDESGIPLVEGTYKYGEQTNNISFSQKDGLWVARLTEADLTEDGAYQLEFKVYNNVRYNSEQERPSATRSESINVQRQGVALSIAKPTDFQSHISGSTLNVEFDPVGEVKARTLECWVRENYTSEGVPEDGPNYAYSGVITNPQENYKCSVTTDVNMSVSPVVLITKTVGTNGTETVNKFSFNMMDIDAPTVEQDTYQFTGNDVGLNAEGKKVLSLTLSFKDNLSGVDISDGNEPLLVRNRLNVSFEPKSCSSKLGITTCTYTELYADILYPGALQHLYTIKNLSDIAGNLGSDHALELLLPARGDLEIAITSPAENTFIRGETLEMNFKVKVGQNDDLENIVVTLDDASYNLNDNPENFSPSFIKCEDDYSCSTFTAPLGDKLDGKKIEPRIQIIDVWGESKSDEVRITVDNSVPNIDDTVTLNESPDDANLVRFQFSVWDEGSGIASVKYTLSNPKHVFDKDDVGDSSHLYFELPKTDLQGVSSIRVNVEATDNVGWAQNKTIDIDISTPTIGVAFDGISSLQGGKLVFANNSQVFNITSNEGANVKASHYSIDLIPNSGSTISFTGKIVSAKGSDTMTFGVDDQLPYKYKVTVTDSIGRTITDFDMFNRSYNAQGVESIVDYQAPVITSITGSQDSMTPVNGQYYVNVRAYLSDKNISSVASTADNGTGILVNPQSIVKPANDGDPYLIRYLLSPGNYSLKVTAVDLVGHKVDKLIAQKVEAASIPALAISTTASMPLAGGVEIPLLFTFTEEVNNFEFLDLKVNASDGNDTGILKQASWRTTDNITWTVDYITPIKQNKTITIRVDDDSYQSVNTIPGTGDSLVLGVEGVLPTLSSVKFAPMHQETGKDVKVTLEFDKKLQEVTAMLGGNQINSLTATADNKVWQGNVQVPDTNELTVALIVDQYKDLVGNVGTQDRTHSLPITPTLVITPVSSVDGSNATSLVFSGTSTRFDGQGLSLEVKAQGNDAVLKSGSATVANGGAWSSSTVDISDQPNGTYTVIVTGTNASGVQVTESASFMLAQAMPTLTSATFNPTHQAIGQSVSVSLKFDKALQAASAELGGTLISLTKSADARVWTGDVLVPSSSDLNVDLVVKDYQDLSGNVGTQDSTHSLPITPTLVITPVSNVDGSNATSLVFSGTSTRFDGQGLSLEVKAQGSDAVLKSGSATVANGGAWSSSTVDISDQPNGTYTVIVSGTNASGVQVTESASFMLAQAMPTLTSATFNPTHQAIGQSVSVSLKFDKALQAASAELGGSVISLTKSADASVWTGNVLVPASSDLNVGLVVKDYQDLSGNVGTQDRTHSLPVTPTLVITPVSNVDGSNATNLVFSGTSTRFDGQGLSLEVKAQGSDAVLKSGSATVANGGAWSSSTVDISDQPNGTYTVIVSGTNASGVQVTESASFMLAQAMPTLTSATFNPTHQAIGQSVSVSLKFDKALQAASAELGGSVISLTKSVDASVWTGNVLVPASSDLNVGLVVKDYQDLSGNVGTQDRTHSLPVTPTLVITPVSNVDGSNATNLVFSGTSTRFDGQRLSLEMKAQGNDAVLKSGSATVTNGGTWSSSTVDISDQPNGTYTVIVTGTNASGVQVTESASFTLAQAMPTLTSATFNPTHQAIGQSVSISLKFDKALQAASAELGGSVISLTKSVDASVWTGDVLVPASSDLNVDLVVKDYQDLSGNIGTQDSTHSLPITPTLVITPVSNVDGSNATSLVFSGTSTRFDGQGLSLEVKAQGNDAVLKSGSATVANGGAWSSSTVDISDQPNGTYTVIVTGTNASGVPVTESASFTLAQAMPTLTSATFNPTVQAIGAEEAVIESVFTLNNDVRSTAVIKPNLFHQTFELDSNKKFAA</sequence>
<dbReference type="EMBL" id="FM954973">
    <property type="protein sequence ID" value="CAV26889.1"/>
    <property type="molecule type" value="Genomic_DNA"/>
</dbReference>
<accession>B7VTW0</accession>
<dbReference type="HOGENOM" id="CLU_000193_0_0_6"/>
<gene>
    <name evidence="1" type="ordered locus">VS_II1023</name>
</gene>
<reference evidence="1 2" key="1">
    <citation type="submission" date="2009-02" db="EMBL/GenBank/DDBJ databases">
        <title>Vibrio splendidus str. LGP32 complete genome.</title>
        <authorList>
            <person name="Mazel D."/>
            <person name="Le Roux F."/>
        </authorList>
    </citation>
    <scope>NUCLEOTIDE SEQUENCE [LARGE SCALE GENOMIC DNA]</scope>
    <source>
        <strain evidence="1 2">LGP32</strain>
    </source>
</reference>
<dbReference type="NCBIfam" id="NF032891">
    <property type="entry name" value="tail_200_repeat"/>
    <property type="match status" value="5"/>
</dbReference>
<dbReference type="PROSITE" id="PS51257">
    <property type="entry name" value="PROKAR_LIPOPROTEIN"/>
    <property type="match status" value="1"/>
</dbReference>
<protein>
    <recommendedName>
        <fullName evidence="3">Bacterial Ig-like domain-containing protein</fullName>
    </recommendedName>
</protein>
<proteinExistence type="predicted"/>
<dbReference type="eggNOG" id="COG2373">
    <property type="taxonomic scope" value="Bacteria"/>
</dbReference>
<organism evidence="1 2">
    <name type="scientific">Vibrio atlanticus (strain LGP32)</name>
    <name type="common">Vibrio splendidus (strain Mel32)</name>
    <dbReference type="NCBI Taxonomy" id="575788"/>
    <lineage>
        <taxon>Bacteria</taxon>
        <taxon>Pseudomonadati</taxon>
        <taxon>Pseudomonadota</taxon>
        <taxon>Gammaproteobacteria</taxon>
        <taxon>Vibrionales</taxon>
        <taxon>Vibrionaceae</taxon>
        <taxon>Vibrio</taxon>
    </lineage>
</organism>
<evidence type="ECO:0000313" key="1">
    <source>
        <dbReference type="EMBL" id="CAV26889.1"/>
    </source>
</evidence>
<dbReference type="STRING" id="575788.VS_II1023"/>
<dbReference type="KEGG" id="vsp:VS_II1023"/>